<protein>
    <recommendedName>
        <fullName evidence="3">Transposase Tc1-like domain-containing protein</fullName>
    </recommendedName>
</protein>
<evidence type="ECO:0000313" key="1">
    <source>
        <dbReference type="EMBL" id="KZV78180.1"/>
    </source>
</evidence>
<dbReference type="EMBL" id="KV427064">
    <property type="protein sequence ID" value="KZV78180.1"/>
    <property type="molecule type" value="Genomic_DNA"/>
</dbReference>
<dbReference type="OrthoDB" id="3203937at2759"/>
<dbReference type="AlphaFoldDB" id="A0A166MM13"/>
<dbReference type="InParanoid" id="A0A166MM13"/>
<gene>
    <name evidence="1" type="ORF">EXIGLDRAFT_634497</name>
</gene>
<proteinExistence type="predicted"/>
<feature type="non-terminal residue" evidence="1">
    <location>
        <position position="1"/>
    </location>
</feature>
<evidence type="ECO:0008006" key="3">
    <source>
        <dbReference type="Google" id="ProtNLM"/>
    </source>
</evidence>
<dbReference type="Proteomes" id="UP000077266">
    <property type="component" value="Unassembled WGS sequence"/>
</dbReference>
<sequence length="57" mass="6563">GCVEQKPDMMLFELRRELNSICGIDAGENTISRCLKRRGYTRKKVCGRFPLSYLIVP</sequence>
<name>A0A166MM13_EXIGL</name>
<evidence type="ECO:0000313" key="2">
    <source>
        <dbReference type="Proteomes" id="UP000077266"/>
    </source>
</evidence>
<accession>A0A166MM13</accession>
<keyword evidence="2" id="KW-1185">Reference proteome</keyword>
<reference evidence="1 2" key="1">
    <citation type="journal article" date="2016" name="Mol. Biol. Evol.">
        <title>Comparative Genomics of Early-Diverging Mushroom-Forming Fungi Provides Insights into the Origins of Lignocellulose Decay Capabilities.</title>
        <authorList>
            <person name="Nagy L.G."/>
            <person name="Riley R."/>
            <person name="Tritt A."/>
            <person name="Adam C."/>
            <person name="Daum C."/>
            <person name="Floudas D."/>
            <person name="Sun H."/>
            <person name="Yadav J.S."/>
            <person name="Pangilinan J."/>
            <person name="Larsson K.H."/>
            <person name="Matsuura K."/>
            <person name="Barry K."/>
            <person name="Labutti K."/>
            <person name="Kuo R."/>
            <person name="Ohm R.A."/>
            <person name="Bhattacharya S.S."/>
            <person name="Shirouzu T."/>
            <person name="Yoshinaga Y."/>
            <person name="Martin F.M."/>
            <person name="Grigoriev I.V."/>
            <person name="Hibbett D.S."/>
        </authorList>
    </citation>
    <scope>NUCLEOTIDE SEQUENCE [LARGE SCALE GENOMIC DNA]</scope>
    <source>
        <strain evidence="1 2">HHB12029</strain>
    </source>
</reference>
<organism evidence="1 2">
    <name type="scientific">Exidia glandulosa HHB12029</name>
    <dbReference type="NCBI Taxonomy" id="1314781"/>
    <lineage>
        <taxon>Eukaryota</taxon>
        <taxon>Fungi</taxon>
        <taxon>Dikarya</taxon>
        <taxon>Basidiomycota</taxon>
        <taxon>Agaricomycotina</taxon>
        <taxon>Agaricomycetes</taxon>
        <taxon>Auriculariales</taxon>
        <taxon>Exidiaceae</taxon>
        <taxon>Exidia</taxon>
    </lineage>
</organism>